<reference evidence="1" key="1">
    <citation type="submission" date="2022-10" db="EMBL/GenBank/DDBJ databases">
        <title>Rhodococcus sp.75.</title>
        <authorList>
            <person name="Sun M."/>
        </authorList>
    </citation>
    <scope>NUCLEOTIDE SEQUENCE</scope>
    <source>
        <strain evidence="1">75</strain>
    </source>
</reference>
<dbReference type="InterPro" id="IPR021522">
    <property type="entry name" value="MctB"/>
</dbReference>
<dbReference type="Proteomes" id="UP001164965">
    <property type="component" value="Chromosome"/>
</dbReference>
<evidence type="ECO:0000313" key="1">
    <source>
        <dbReference type="EMBL" id="UZJ26476.1"/>
    </source>
</evidence>
<gene>
    <name evidence="1" type="ORF">RHODO2019_08825</name>
</gene>
<organism evidence="1 2">
    <name type="scientific">Rhodococcus antarcticus</name>
    <dbReference type="NCBI Taxonomy" id="2987751"/>
    <lineage>
        <taxon>Bacteria</taxon>
        <taxon>Bacillati</taxon>
        <taxon>Actinomycetota</taxon>
        <taxon>Actinomycetes</taxon>
        <taxon>Mycobacteriales</taxon>
        <taxon>Nocardiaceae</taxon>
        <taxon>Rhodococcus</taxon>
    </lineage>
</organism>
<sequence>MISLRHHVISIAAVFLALALGVVLGSTSLSDGLLSGLRSDNTDLRSTNDGQQAELNTLRGQLRSADGFDLALAPLALRGSLAQRSVVVVTGPEADSADRDAIISLIGQAGATVTGQVSLTAAFVDPSNADQLRSTVTNVIPAGVQLPTGTVDAGSLAGALLGSVLLLNGTTAQPQSTPEELSVALQALQAGGFVGQSQGKVTPGQLAVVLTGGAVTGAGAGDRAASVARFAAALDRAGAGAVLAGRAGSAEGNGPVGVARADTDITAALTTVDNVDTAAGQITTVLGLQEQLNGAAGRYGTASSAQGITVSGPQAG</sequence>
<dbReference type="RefSeq" id="WP_265384580.1">
    <property type="nucleotide sequence ID" value="NZ_CP110615.1"/>
</dbReference>
<name>A0ABY6P490_9NOCA</name>
<proteinExistence type="predicted"/>
<dbReference type="Pfam" id="PF11382">
    <property type="entry name" value="MctB"/>
    <property type="match status" value="1"/>
</dbReference>
<protein>
    <submittedName>
        <fullName evidence="1">Copper transporter</fullName>
    </submittedName>
</protein>
<dbReference type="EMBL" id="CP110615">
    <property type="protein sequence ID" value="UZJ26476.1"/>
    <property type="molecule type" value="Genomic_DNA"/>
</dbReference>
<evidence type="ECO:0000313" key="2">
    <source>
        <dbReference type="Proteomes" id="UP001164965"/>
    </source>
</evidence>
<accession>A0ABY6P490</accession>
<keyword evidence="2" id="KW-1185">Reference proteome</keyword>